<evidence type="ECO:0000313" key="2">
    <source>
        <dbReference type="EMBL" id="WIY27706.1"/>
    </source>
</evidence>
<evidence type="ECO:0000313" key="3">
    <source>
        <dbReference type="Proteomes" id="UP001238334"/>
    </source>
</evidence>
<dbReference type="EMBL" id="CP127248">
    <property type="protein sequence ID" value="WIY27706.1"/>
    <property type="molecule type" value="Genomic_DNA"/>
</dbReference>
<feature type="compositionally biased region" description="Polar residues" evidence="1">
    <location>
        <begin position="1"/>
        <end position="11"/>
    </location>
</feature>
<dbReference type="Proteomes" id="UP001238334">
    <property type="component" value="Plasmid pQS-1"/>
</dbReference>
<keyword evidence="2" id="KW-0614">Plasmid</keyword>
<organism evidence="2 3">
    <name type="scientific">Parasedimentitalea psychrophila</name>
    <dbReference type="NCBI Taxonomy" id="2997337"/>
    <lineage>
        <taxon>Bacteria</taxon>
        <taxon>Pseudomonadati</taxon>
        <taxon>Pseudomonadota</taxon>
        <taxon>Alphaproteobacteria</taxon>
        <taxon>Rhodobacterales</taxon>
        <taxon>Paracoccaceae</taxon>
        <taxon>Parasedimentitalea</taxon>
    </lineage>
</organism>
<dbReference type="KEGG" id="ppso:QPJ95_23510"/>
<dbReference type="AlphaFoldDB" id="A0A9Y2P3I7"/>
<sequence length="102" mass="10847">MAAAAKQSNEIPSRDSVKPNSKAGRGLPTAPSFVEGLDASSLGDAVANTTWVHEEAVGRWHPSHHQSRDRRKTIGVIMVATAHFGENMPPFGGSQIGELAPY</sequence>
<reference evidence="2 3" key="1">
    <citation type="submission" date="2023-06" db="EMBL/GenBank/DDBJ databases">
        <title>Parasedimentitalea psychrophila sp. nov., a psychrophilic bacterium isolated from deep-sea sediment.</title>
        <authorList>
            <person name="Li A."/>
        </authorList>
    </citation>
    <scope>NUCLEOTIDE SEQUENCE [LARGE SCALE GENOMIC DNA]</scope>
    <source>
        <strain evidence="2 3">QS115</strain>
        <plasmid evidence="2 3">pQS-1</plasmid>
    </source>
</reference>
<feature type="region of interest" description="Disordered" evidence="1">
    <location>
        <begin position="1"/>
        <end position="33"/>
    </location>
</feature>
<evidence type="ECO:0000256" key="1">
    <source>
        <dbReference type="SAM" id="MobiDB-lite"/>
    </source>
</evidence>
<proteinExistence type="predicted"/>
<protein>
    <submittedName>
        <fullName evidence="2">Uncharacterized protein</fullName>
    </submittedName>
</protein>
<dbReference type="RefSeq" id="WP_270921122.1">
    <property type="nucleotide sequence ID" value="NZ_CP127248.1"/>
</dbReference>
<accession>A0A9Y2P3I7</accession>
<keyword evidence="3" id="KW-1185">Reference proteome</keyword>
<name>A0A9Y2P3I7_9RHOB</name>
<geneLocation type="plasmid" evidence="2 3">
    <name>pQS-1</name>
</geneLocation>
<gene>
    <name evidence="2" type="ORF">QPJ95_23510</name>
</gene>